<comment type="caution">
    <text evidence="1">The sequence shown here is derived from an EMBL/GenBank/DDBJ whole genome shotgun (WGS) entry which is preliminary data.</text>
</comment>
<gene>
    <name evidence="1" type="ORF">V6575_02770</name>
</gene>
<evidence type="ECO:0000313" key="1">
    <source>
        <dbReference type="EMBL" id="MEJ8472999.1"/>
    </source>
</evidence>
<keyword evidence="2" id="KW-1185">Reference proteome</keyword>
<proteinExistence type="predicted"/>
<protein>
    <submittedName>
        <fullName evidence="1">DUF1826 domain-containing protein</fullName>
    </submittedName>
</protein>
<dbReference type="RefSeq" id="WP_340272501.1">
    <property type="nucleotide sequence ID" value="NZ_JBAKIA010000001.1"/>
</dbReference>
<dbReference type="EMBL" id="JBAKIA010000001">
    <property type="protein sequence ID" value="MEJ8472999.1"/>
    <property type="molecule type" value="Genomic_DNA"/>
</dbReference>
<reference evidence="1 2" key="1">
    <citation type="submission" date="2024-02" db="EMBL/GenBank/DDBJ databases">
        <title>Roseibium algae sp. nov., isolated from marine alga (Grateloupia sp.), showing potential in myo-inositol conversion.</title>
        <authorList>
            <person name="Wang Y."/>
        </authorList>
    </citation>
    <scope>NUCLEOTIDE SEQUENCE [LARGE SCALE GENOMIC DNA]</scope>
    <source>
        <strain evidence="1 2">H3510</strain>
    </source>
</reference>
<sequence length="217" mass="24028">MKLQHEFMKDVVAGVGLATTPNGLSSIEHPGCAAAIWQRQPLKTFQDWIDSLEKEVLPRARIILRPEVVRAAMTDLFEGSRLPECNERSMLVDDIAAMANILASVMQVPYLRLRLDVISTNACRKFHVDAVTARLICTYRGSGTQYGISMNGEEPRRICSVSTGSPMILRGTLWPEAPRSGLLHRSPPIEGTEETRLVLVLDPISDIDGGLDQQLIH</sequence>
<organism evidence="1 2">
    <name type="scientific">Roseibium algae</name>
    <dbReference type="NCBI Taxonomy" id="3123038"/>
    <lineage>
        <taxon>Bacteria</taxon>
        <taxon>Pseudomonadati</taxon>
        <taxon>Pseudomonadota</taxon>
        <taxon>Alphaproteobacteria</taxon>
        <taxon>Hyphomicrobiales</taxon>
        <taxon>Stappiaceae</taxon>
        <taxon>Roseibium</taxon>
    </lineage>
</organism>
<name>A0ABU8TFS9_9HYPH</name>
<dbReference type="InterPro" id="IPR014955">
    <property type="entry name" value="DUF1826"/>
</dbReference>
<dbReference type="Pfam" id="PF08856">
    <property type="entry name" value="DUF1826"/>
    <property type="match status" value="1"/>
</dbReference>
<evidence type="ECO:0000313" key="2">
    <source>
        <dbReference type="Proteomes" id="UP001385499"/>
    </source>
</evidence>
<dbReference type="Proteomes" id="UP001385499">
    <property type="component" value="Unassembled WGS sequence"/>
</dbReference>
<accession>A0ABU8TFS9</accession>